<dbReference type="EMBL" id="JANHOG010001672">
    <property type="protein sequence ID" value="KAJ3533365.1"/>
    <property type="molecule type" value="Genomic_DNA"/>
</dbReference>
<organism evidence="1 2">
    <name type="scientific">Phlebia brevispora</name>
    <dbReference type="NCBI Taxonomy" id="194682"/>
    <lineage>
        <taxon>Eukaryota</taxon>
        <taxon>Fungi</taxon>
        <taxon>Dikarya</taxon>
        <taxon>Basidiomycota</taxon>
        <taxon>Agaricomycotina</taxon>
        <taxon>Agaricomycetes</taxon>
        <taxon>Polyporales</taxon>
        <taxon>Meruliaceae</taxon>
        <taxon>Phlebia</taxon>
    </lineage>
</organism>
<protein>
    <submittedName>
        <fullName evidence="1">Uncharacterized protein</fullName>
    </submittedName>
</protein>
<evidence type="ECO:0000313" key="2">
    <source>
        <dbReference type="Proteomes" id="UP001148662"/>
    </source>
</evidence>
<evidence type="ECO:0000313" key="1">
    <source>
        <dbReference type="EMBL" id="KAJ3533365.1"/>
    </source>
</evidence>
<keyword evidence="2" id="KW-1185">Reference proteome</keyword>
<reference evidence="1" key="1">
    <citation type="submission" date="2022-07" db="EMBL/GenBank/DDBJ databases">
        <title>Genome Sequence of Phlebia brevispora.</title>
        <authorList>
            <person name="Buettner E."/>
        </authorList>
    </citation>
    <scope>NUCLEOTIDE SEQUENCE</scope>
    <source>
        <strain evidence="1">MPL23</strain>
    </source>
</reference>
<dbReference type="Proteomes" id="UP001148662">
    <property type="component" value="Unassembled WGS sequence"/>
</dbReference>
<sequence length="170" mass="20050">MATALRTRAFAPRNCRAIHSSLVRRNLVGPPDPISHLRPVIYDDAPPPPPSDVRHPYSLREFTGDTREYQWKMQRQDLDTYNHAFWTDTNSRFQAAKQALLDSLPEACTPLDKEFALSDFYVSWVKQEAERQAEYDRQWRKRNWSNILLGAKLRYKRLFRISEPSREDVN</sequence>
<proteinExistence type="predicted"/>
<accession>A0ACC1S6U2</accession>
<gene>
    <name evidence="1" type="ORF">NM688_g7292</name>
</gene>
<comment type="caution">
    <text evidence="1">The sequence shown here is derived from an EMBL/GenBank/DDBJ whole genome shotgun (WGS) entry which is preliminary data.</text>
</comment>
<name>A0ACC1S6U2_9APHY</name>